<name>A0A1C7LPP5_GRIFR</name>
<dbReference type="EMBL" id="LUGG01000029">
    <property type="protein sequence ID" value="OBZ66610.1"/>
    <property type="molecule type" value="Genomic_DNA"/>
</dbReference>
<dbReference type="Proteomes" id="UP000092993">
    <property type="component" value="Unassembled WGS sequence"/>
</dbReference>
<dbReference type="AlphaFoldDB" id="A0A1C7LPP5"/>
<reference evidence="1 2" key="1">
    <citation type="submission" date="2016-03" db="EMBL/GenBank/DDBJ databases">
        <title>Whole genome sequencing of Grifola frondosa 9006-11.</title>
        <authorList>
            <person name="Min B."/>
            <person name="Park H."/>
            <person name="Kim J.-G."/>
            <person name="Cho H."/>
            <person name="Oh Y.-L."/>
            <person name="Kong W.-S."/>
            <person name="Choi I.-G."/>
        </authorList>
    </citation>
    <scope>NUCLEOTIDE SEQUENCE [LARGE SCALE GENOMIC DNA]</scope>
    <source>
        <strain evidence="1 2">9006-11</strain>
    </source>
</reference>
<keyword evidence="2" id="KW-1185">Reference proteome</keyword>
<sequence length="74" mass="7641">MLGSLFPNLVRDAAPIKFCEIDSSVRFFEGGTVRTGKIVAIETIDGVGTVTIQAGGTDTSPIKLPMAGVFPASA</sequence>
<evidence type="ECO:0000313" key="2">
    <source>
        <dbReference type="Proteomes" id="UP000092993"/>
    </source>
</evidence>
<comment type="caution">
    <text evidence="1">The sequence shown here is derived from an EMBL/GenBank/DDBJ whole genome shotgun (WGS) entry which is preliminary data.</text>
</comment>
<gene>
    <name evidence="1" type="ORF">A0H81_13446</name>
</gene>
<proteinExistence type="predicted"/>
<organism evidence="1 2">
    <name type="scientific">Grifola frondosa</name>
    <name type="common">Maitake</name>
    <name type="synonym">Polyporus frondosus</name>
    <dbReference type="NCBI Taxonomy" id="5627"/>
    <lineage>
        <taxon>Eukaryota</taxon>
        <taxon>Fungi</taxon>
        <taxon>Dikarya</taxon>
        <taxon>Basidiomycota</taxon>
        <taxon>Agaricomycotina</taxon>
        <taxon>Agaricomycetes</taxon>
        <taxon>Polyporales</taxon>
        <taxon>Grifolaceae</taxon>
        <taxon>Grifola</taxon>
    </lineage>
</organism>
<protein>
    <submittedName>
        <fullName evidence="1">Uncharacterized protein</fullName>
    </submittedName>
</protein>
<accession>A0A1C7LPP5</accession>
<evidence type="ECO:0000313" key="1">
    <source>
        <dbReference type="EMBL" id="OBZ66610.1"/>
    </source>
</evidence>